<gene>
    <name evidence="4" type="ORF">QYT958_LOCUS37766</name>
    <name evidence="3" type="ORF">UJA718_LOCUS38696</name>
</gene>
<reference evidence="3" key="1">
    <citation type="submission" date="2021-02" db="EMBL/GenBank/DDBJ databases">
        <authorList>
            <person name="Nowell W R."/>
        </authorList>
    </citation>
    <scope>NUCLEOTIDE SEQUENCE</scope>
</reference>
<comment type="caution">
    <text evidence="3">The sequence shown here is derived from an EMBL/GenBank/DDBJ whole genome shotgun (WGS) entry which is preliminary data.</text>
</comment>
<dbReference type="AlphaFoldDB" id="A0A821L7L9"/>
<keyword evidence="5" id="KW-1185">Reference proteome</keyword>
<keyword evidence="1" id="KW-0175">Coiled coil</keyword>
<feature type="compositionally biased region" description="Polar residues" evidence="2">
    <location>
        <begin position="1"/>
        <end position="14"/>
    </location>
</feature>
<evidence type="ECO:0000313" key="3">
    <source>
        <dbReference type="EMBL" id="CAF4746926.1"/>
    </source>
</evidence>
<organism evidence="3 5">
    <name type="scientific">Rotaria socialis</name>
    <dbReference type="NCBI Taxonomy" id="392032"/>
    <lineage>
        <taxon>Eukaryota</taxon>
        <taxon>Metazoa</taxon>
        <taxon>Spiralia</taxon>
        <taxon>Gnathifera</taxon>
        <taxon>Rotifera</taxon>
        <taxon>Eurotatoria</taxon>
        <taxon>Bdelloidea</taxon>
        <taxon>Philodinida</taxon>
        <taxon>Philodinidae</taxon>
        <taxon>Rotaria</taxon>
    </lineage>
</organism>
<sequence>MLPASNTPTSNTLLSPIVSEPGSSIIKSTNFTGSVPTTRSEIRHKSEIEIEVKHEKQRQTNNNNNNNNNASPSSTSSYPPVIRPTAITNKRAPTILFDEQTGSQPYQQTKRRILTNSIQTQTPPLQINQHDHHAQQQQQQLKALTDESLSKNEKIQAILRELTDYQ</sequence>
<name>A0A821L7L9_9BILA</name>
<protein>
    <submittedName>
        <fullName evidence="3">Uncharacterized protein</fullName>
    </submittedName>
</protein>
<dbReference type="EMBL" id="CAJOBR010032042">
    <property type="protein sequence ID" value="CAF4997528.1"/>
    <property type="molecule type" value="Genomic_DNA"/>
</dbReference>
<feature type="non-terminal residue" evidence="3">
    <location>
        <position position="1"/>
    </location>
</feature>
<feature type="compositionally biased region" description="Polar residues" evidence="2">
    <location>
        <begin position="21"/>
        <end position="39"/>
    </location>
</feature>
<evidence type="ECO:0000313" key="4">
    <source>
        <dbReference type="EMBL" id="CAF4997528.1"/>
    </source>
</evidence>
<evidence type="ECO:0000313" key="5">
    <source>
        <dbReference type="Proteomes" id="UP000663873"/>
    </source>
</evidence>
<accession>A0A821L7L9</accession>
<feature type="coiled-coil region" evidence="1">
    <location>
        <begin position="127"/>
        <end position="154"/>
    </location>
</feature>
<proteinExistence type="predicted"/>
<dbReference type="Proteomes" id="UP000663873">
    <property type="component" value="Unassembled WGS sequence"/>
</dbReference>
<feature type="compositionally biased region" description="Basic and acidic residues" evidence="2">
    <location>
        <begin position="40"/>
        <end position="58"/>
    </location>
</feature>
<evidence type="ECO:0000256" key="1">
    <source>
        <dbReference type="SAM" id="Coils"/>
    </source>
</evidence>
<dbReference type="Proteomes" id="UP000663848">
    <property type="component" value="Unassembled WGS sequence"/>
</dbReference>
<feature type="region of interest" description="Disordered" evidence="2">
    <location>
        <begin position="1"/>
        <end position="93"/>
    </location>
</feature>
<dbReference type="EMBL" id="CAJOBP010040004">
    <property type="protein sequence ID" value="CAF4746926.1"/>
    <property type="molecule type" value="Genomic_DNA"/>
</dbReference>
<evidence type="ECO:0000256" key="2">
    <source>
        <dbReference type="SAM" id="MobiDB-lite"/>
    </source>
</evidence>